<evidence type="ECO:0000313" key="5">
    <source>
        <dbReference type="EMBL" id="NIR75818.1"/>
    </source>
</evidence>
<dbReference type="GO" id="GO:0004340">
    <property type="term" value="F:glucokinase activity"/>
    <property type="evidence" value="ECO:0007669"/>
    <property type="project" value="UniProtKB-UniRule"/>
</dbReference>
<keyword evidence="3" id="KW-0067">ATP-binding</keyword>
<comment type="caution">
    <text evidence="5">The sequence shown here is derived from an EMBL/GenBank/DDBJ whole genome shotgun (WGS) entry which is preliminary data.</text>
</comment>
<sequence>MRVLSGDIGGTNARLAVYDVGDGAFDRVDSETYPSSEYDSLADIVRTFVQGRNLDVTAACFGVPGPVSEGRAEITNLPWVVETDSLAAAADVARAFLLNDLEAQAYGIACLDEDDLVVLHEGEPSAGGNAALIAAGTGLGQAGLYWDGHELRPFACEGGHASFAPTGELQIELLEFLSSRFGGHVSWERVVSGPGLVNLHDFLIEYRRPESTPEEVEQLRKARPALITEAAAENACTLCQEAVELFVRFYGAEAGNLALKLMATGGVYIGGGIAPKIVDRLSQPMFLEAFLSKGRMRPLLQEIPIRVIVRPQTALLGAARYAARQAERAASG</sequence>
<dbReference type="InterPro" id="IPR003836">
    <property type="entry name" value="Glucokinase"/>
</dbReference>
<dbReference type="EMBL" id="JAACAK010000096">
    <property type="protein sequence ID" value="NIR75818.1"/>
    <property type="molecule type" value="Genomic_DNA"/>
</dbReference>
<comment type="subcellular location">
    <subcellularLocation>
        <location evidence="3">Cytoplasm</location>
    </subcellularLocation>
</comment>
<dbReference type="SUPFAM" id="SSF53067">
    <property type="entry name" value="Actin-like ATPase domain"/>
    <property type="match status" value="1"/>
</dbReference>
<evidence type="ECO:0000256" key="2">
    <source>
        <dbReference type="ARBA" id="ARBA00022777"/>
    </source>
</evidence>
<dbReference type="Gene3D" id="3.40.367.20">
    <property type="match status" value="1"/>
</dbReference>
<dbReference type="EC" id="2.7.1.2" evidence="3"/>
<keyword evidence="3" id="KW-0963">Cytoplasm</keyword>
<dbReference type="Proteomes" id="UP000702544">
    <property type="component" value="Unassembled WGS sequence"/>
</dbReference>
<dbReference type="GO" id="GO:0005524">
    <property type="term" value="F:ATP binding"/>
    <property type="evidence" value="ECO:0007669"/>
    <property type="project" value="UniProtKB-UniRule"/>
</dbReference>
<dbReference type="GO" id="GO:0005737">
    <property type="term" value="C:cytoplasm"/>
    <property type="evidence" value="ECO:0007669"/>
    <property type="project" value="UniProtKB-SubCell"/>
</dbReference>
<protein>
    <recommendedName>
        <fullName evidence="3">Glucokinase</fullName>
        <ecNumber evidence="3">2.7.1.2</ecNumber>
    </recommendedName>
    <alternativeName>
        <fullName evidence="3">Glucose kinase</fullName>
    </alternativeName>
</protein>
<dbReference type="NCBIfam" id="TIGR00749">
    <property type="entry name" value="glk"/>
    <property type="match status" value="1"/>
</dbReference>
<dbReference type="HAMAP" id="MF_00524">
    <property type="entry name" value="Glucokinase"/>
    <property type="match status" value="1"/>
</dbReference>
<comment type="similarity">
    <text evidence="3 4">Belongs to the bacterial glucokinase family.</text>
</comment>
<dbReference type="GO" id="GO:0005536">
    <property type="term" value="F:D-glucose binding"/>
    <property type="evidence" value="ECO:0007669"/>
    <property type="project" value="InterPro"/>
</dbReference>
<dbReference type="Gene3D" id="3.30.420.40">
    <property type="match status" value="1"/>
</dbReference>
<dbReference type="Pfam" id="PF02685">
    <property type="entry name" value="Glucokinase"/>
    <property type="match status" value="1"/>
</dbReference>
<dbReference type="CDD" id="cd24008">
    <property type="entry name" value="ASKHA_NBD_GLK"/>
    <property type="match status" value="1"/>
</dbReference>
<comment type="catalytic activity">
    <reaction evidence="3">
        <text>D-glucose + ATP = D-glucose 6-phosphate + ADP + H(+)</text>
        <dbReference type="Rhea" id="RHEA:17825"/>
        <dbReference type="ChEBI" id="CHEBI:4167"/>
        <dbReference type="ChEBI" id="CHEBI:15378"/>
        <dbReference type="ChEBI" id="CHEBI:30616"/>
        <dbReference type="ChEBI" id="CHEBI:61548"/>
        <dbReference type="ChEBI" id="CHEBI:456216"/>
        <dbReference type="EC" id="2.7.1.2"/>
    </reaction>
</comment>
<dbReference type="AlphaFoldDB" id="A0AAE4Z8W3"/>
<feature type="binding site" evidence="3">
    <location>
        <begin position="6"/>
        <end position="11"/>
    </location>
    <ligand>
        <name>ATP</name>
        <dbReference type="ChEBI" id="CHEBI:30616"/>
    </ligand>
</feature>
<accession>A0AAE4Z8W3</accession>
<evidence type="ECO:0000256" key="4">
    <source>
        <dbReference type="RuleBase" id="RU004046"/>
    </source>
</evidence>
<dbReference type="PANTHER" id="PTHR47363">
    <property type="entry name" value="GLUCOKINASE"/>
    <property type="match status" value="1"/>
</dbReference>
<organism evidence="5 6">
    <name type="scientific">Candidatus Kutchimonas denitrificans</name>
    <dbReference type="NCBI Taxonomy" id="3056748"/>
    <lineage>
        <taxon>Bacteria</taxon>
        <taxon>Pseudomonadati</taxon>
        <taxon>Gemmatimonadota</taxon>
        <taxon>Gemmatimonadia</taxon>
        <taxon>Candidatus Palauibacterales</taxon>
        <taxon>Candidatus Palauibacteraceae</taxon>
        <taxon>Candidatus Kutchimonas</taxon>
    </lineage>
</organism>
<keyword evidence="3" id="KW-0547">Nucleotide-binding</keyword>
<name>A0AAE4Z8W3_9BACT</name>
<proteinExistence type="inferred from homology"/>
<dbReference type="InterPro" id="IPR043129">
    <property type="entry name" value="ATPase_NBD"/>
</dbReference>
<keyword evidence="1 3" id="KW-0808">Transferase</keyword>
<keyword evidence="2 3" id="KW-0418">Kinase</keyword>
<dbReference type="PANTHER" id="PTHR47363:SF1">
    <property type="entry name" value="GLUCOKINASE"/>
    <property type="match status" value="1"/>
</dbReference>
<gene>
    <name evidence="3 5" type="primary">glk</name>
    <name evidence="5" type="ORF">GWO12_12015</name>
</gene>
<evidence type="ECO:0000256" key="3">
    <source>
        <dbReference type="HAMAP-Rule" id="MF_00524"/>
    </source>
</evidence>
<keyword evidence="3" id="KW-0324">Glycolysis</keyword>
<evidence type="ECO:0000256" key="1">
    <source>
        <dbReference type="ARBA" id="ARBA00022679"/>
    </source>
</evidence>
<dbReference type="GO" id="GO:0006096">
    <property type="term" value="P:glycolytic process"/>
    <property type="evidence" value="ECO:0007669"/>
    <property type="project" value="UniProtKB-UniRule"/>
</dbReference>
<reference evidence="5 6" key="1">
    <citation type="submission" date="2020-01" db="EMBL/GenBank/DDBJ databases">
        <title>Genomes assembled from Gulf of Kutch pelagic sediment metagenomes.</title>
        <authorList>
            <person name="Chandrashekar M."/>
            <person name="Mahajan M.S."/>
            <person name="Dave K.J."/>
            <person name="Vatsa P."/>
            <person name="Nathani N.M."/>
        </authorList>
    </citation>
    <scope>NUCLEOTIDE SEQUENCE [LARGE SCALE GENOMIC DNA]</scope>
    <source>
        <strain evidence="5">KS3-K002</strain>
    </source>
</reference>
<evidence type="ECO:0000313" key="6">
    <source>
        <dbReference type="Proteomes" id="UP000702544"/>
    </source>
</evidence>